<dbReference type="PRINTS" id="PR01657">
    <property type="entry name" value="MCMFAMILY"/>
</dbReference>
<dbReference type="InterPro" id="IPR041562">
    <property type="entry name" value="MCM_lid"/>
</dbReference>
<dbReference type="CDD" id="cd17755">
    <property type="entry name" value="MCM4"/>
    <property type="match status" value="1"/>
</dbReference>
<dbReference type="Pfam" id="PF00493">
    <property type="entry name" value="MCM"/>
    <property type="match status" value="1"/>
</dbReference>
<dbReference type="Gene3D" id="2.40.50.140">
    <property type="entry name" value="Nucleic acid-binding proteins"/>
    <property type="match status" value="1"/>
</dbReference>
<feature type="region of interest" description="Disordered" evidence="12">
    <location>
        <begin position="1"/>
        <end position="162"/>
    </location>
</feature>
<keyword evidence="5 11" id="KW-0378">Hydrolase</keyword>
<dbReference type="GO" id="GO:0006279">
    <property type="term" value="P:premeiotic DNA replication"/>
    <property type="evidence" value="ECO:0007669"/>
    <property type="project" value="UniProtKB-ARBA"/>
</dbReference>
<dbReference type="GO" id="GO:0031261">
    <property type="term" value="C:DNA replication preinitiation complex"/>
    <property type="evidence" value="ECO:0007669"/>
    <property type="project" value="UniProtKB-ARBA"/>
</dbReference>
<dbReference type="GO" id="GO:1902975">
    <property type="term" value="P:mitotic DNA replication initiation"/>
    <property type="evidence" value="ECO:0007669"/>
    <property type="project" value="TreeGrafter"/>
</dbReference>
<comment type="catalytic activity">
    <reaction evidence="11">
        <text>ATP + H2O = ADP + phosphate + H(+)</text>
        <dbReference type="Rhea" id="RHEA:13065"/>
        <dbReference type="ChEBI" id="CHEBI:15377"/>
        <dbReference type="ChEBI" id="CHEBI:15378"/>
        <dbReference type="ChEBI" id="CHEBI:30616"/>
        <dbReference type="ChEBI" id="CHEBI:43474"/>
        <dbReference type="ChEBI" id="CHEBI:456216"/>
        <dbReference type="EC" id="3.6.4.12"/>
    </reaction>
</comment>
<dbReference type="Gene3D" id="3.40.50.300">
    <property type="entry name" value="P-loop containing nucleotide triphosphate hydrolases"/>
    <property type="match status" value="1"/>
</dbReference>
<comment type="similarity">
    <text evidence="2 10">Belongs to the MCM family.</text>
</comment>
<dbReference type="InterPro" id="IPR031327">
    <property type="entry name" value="MCM"/>
</dbReference>
<keyword evidence="9 11" id="KW-0539">Nucleus</keyword>
<dbReference type="Pfam" id="PF17855">
    <property type="entry name" value="MCM_lid"/>
    <property type="match status" value="1"/>
</dbReference>
<evidence type="ECO:0000256" key="3">
    <source>
        <dbReference type="ARBA" id="ARBA00022705"/>
    </source>
</evidence>
<dbReference type="InterPro" id="IPR008047">
    <property type="entry name" value="MCM_4"/>
</dbReference>
<evidence type="ECO:0000313" key="14">
    <source>
        <dbReference type="EMBL" id="KAK1923285.1"/>
    </source>
</evidence>
<feature type="domain" description="MCM C-terminal AAA(+) ATPase" evidence="13">
    <location>
        <begin position="570"/>
        <end position="781"/>
    </location>
</feature>
<evidence type="ECO:0000256" key="2">
    <source>
        <dbReference type="ARBA" id="ARBA00008010"/>
    </source>
</evidence>
<comment type="subunit">
    <text evidence="11">Component of the MCM2-7 complex.</text>
</comment>
<dbReference type="Gene3D" id="2.20.28.10">
    <property type="match status" value="1"/>
</dbReference>
<dbReference type="FunFam" id="2.20.28.10:FF:000003">
    <property type="entry name" value="DNA helicase"/>
    <property type="match status" value="1"/>
</dbReference>
<keyword evidence="7 10" id="KW-0067">ATP-binding</keyword>
<dbReference type="Pfam" id="PF17207">
    <property type="entry name" value="MCM_OB"/>
    <property type="match status" value="1"/>
</dbReference>
<feature type="compositionally biased region" description="Polar residues" evidence="12">
    <location>
        <begin position="33"/>
        <end position="48"/>
    </location>
</feature>
<protein>
    <recommendedName>
        <fullName evidence="11">DNA replication licensing factor MCM4</fullName>
        <ecNumber evidence="11">3.6.4.12</ecNumber>
    </recommendedName>
</protein>
<dbReference type="PROSITE" id="PS50051">
    <property type="entry name" value="MCM_2"/>
    <property type="match status" value="1"/>
</dbReference>
<evidence type="ECO:0000256" key="10">
    <source>
        <dbReference type="RuleBase" id="RU004070"/>
    </source>
</evidence>
<evidence type="ECO:0000256" key="5">
    <source>
        <dbReference type="ARBA" id="ARBA00022801"/>
    </source>
</evidence>
<evidence type="ECO:0000256" key="11">
    <source>
        <dbReference type="RuleBase" id="RU368062"/>
    </source>
</evidence>
<accession>A0AAD9CX73</accession>
<keyword evidence="6 11" id="KW-0347">Helicase</keyword>
<gene>
    <name evidence="14" type="ORF">DB88DRAFT_455308</name>
</gene>
<dbReference type="GO" id="GO:0042555">
    <property type="term" value="C:MCM complex"/>
    <property type="evidence" value="ECO:0007669"/>
    <property type="project" value="UniProtKB-UniRule"/>
</dbReference>
<evidence type="ECO:0000259" key="13">
    <source>
        <dbReference type="PROSITE" id="PS50051"/>
    </source>
</evidence>
<dbReference type="PRINTS" id="PR01660">
    <property type="entry name" value="MCMPROTEIN4"/>
</dbReference>
<sequence>MSEPPPRSSSPLHFPTSSDAGTPRAARLRNEHIASSSPLHFPTSSPRPASNRRALPTSDAPSSAHRSVDRLRGSTPLFFPASGGSTPRQQRRGDIHSSRPISSPSYNRRGAVPPRNPSLFPRSSSPGTEPATPGGGHAAGNGHVPSGPTLSAVDGEDGTMGTDGQEEYLSQFIWGTQIPLQETMNAFHTFLRGFKLKYRAAYNAQNAKAIVEAGGTAPPRMALYDDLAPAQGEQLLYEKYIKEMRDTGITSLNLDLTNILAFPPTKKLYNIIMNYPQELIPIMDNVLRDVVLEMADEELEVYKQNYAEGTIGELDVIRLDAEIEEMAKKIWKVRPFGGERTVNMRDLNPSDTDKIVSVKGLVIRATPVIPDMNTAFFRCLVCQHTVEVDIDRGRIAEPDRCPRDVCNLKGTMSLIHNRCTYLDKQVVRLQETPDAVPDGQTPHTVSLCIYDEMVDLVKPGDRVIVTGVFRSTPVRVNPRQRSIKSLFKTFLDVVHVKRTNVARMGFDPSTRGGEGRLPGVGIGGEDDEDEALSRPNGMDVDEDVESNQVPFSAGAEMEQKLLELSRNPEIYDLLSRSMAPSIYEMDDVKKGILLQLFGGTNKSISRGGGGGGPRYRGDINILMVGDPGTSKSQILQYVHKIAPRGVYTSGKGSSAVGLTAYVTRDPDSKQLVLESGALVLSDGGVCCIDEFDKMSDATRSVLHEVMEQQTVSIAKAGIITTLNARTSILAAANPINSRYDPKLPIPANIDLPPTLISRFDLLYLVLDKVDEMNDRRLAKHLVGLYLEDRPDTGGHDILPLDTLTAYITYARAKIHPVLTEDASNALVQAYVDMRKVGLDSRTQEKRITATTRQLESMIRLSEAHARMRFSETVDLEDVQEANRLIKSALRESATDPLTGQIDLDLINTGAGSTTRKIRGDLKREIMSLVDSAGRMGLRWTAAIKALENQSSVPVDHAEFAEVIRGMTEEGLVKVVGEREKRTIRRLAD</sequence>
<dbReference type="InterPro" id="IPR027417">
    <property type="entry name" value="P-loop_NTPase"/>
</dbReference>
<dbReference type="SUPFAM" id="SSF52540">
    <property type="entry name" value="P-loop containing nucleoside triphosphate hydrolases"/>
    <property type="match status" value="1"/>
</dbReference>
<comment type="subcellular location">
    <subcellularLocation>
        <location evidence="1">Nucleus</location>
    </subcellularLocation>
</comment>
<evidence type="ECO:0000256" key="12">
    <source>
        <dbReference type="SAM" id="MobiDB-lite"/>
    </source>
</evidence>
<comment type="caution">
    <text evidence="14">The sequence shown here is derived from an EMBL/GenBank/DDBJ whole genome shotgun (WGS) entry which is preliminary data.</text>
</comment>
<dbReference type="InterPro" id="IPR027925">
    <property type="entry name" value="MCM_N"/>
</dbReference>
<dbReference type="GO" id="GO:0043596">
    <property type="term" value="C:nuclear replication fork"/>
    <property type="evidence" value="ECO:0007669"/>
    <property type="project" value="UniProtKB-ARBA"/>
</dbReference>
<reference evidence="14" key="1">
    <citation type="submission" date="2023-02" db="EMBL/GenBank/DDBJ databases">
        <title>Identification and recombinant expression of a fungal hydrolase from Papiliotrema laurentii that hydrolyzes apple cutin and clears colloidal polyester polyurethane.</title>
        <authorList>
            <consortium name="DOE Joint Genome Institute"/>
            <person name="Roman V.A."/>
            <person name="Bojanowski C."/>
            <person name="Crable B.R."/>
            <person name="Wagner D.N."/>
            <person name="Hung C.S."/>
            <person name="Nadeau L.J."/>
            <person name="Schratz L."/>
            <person name="Haridas S."/>
            <person name="Pangilinan J."/>
            <person name="Lipzen A."/>
            <person name="Na H."/>
            <person name="Yan M."/>
            <person name="Ng V."/>
            <person name="Grigoriev I.V."/>
            <person name="Spatafora J.W."/>
            <person name="Barlow D."/>
            <person name="Biffinger J."/>
            <person name="Kelley-Loughnane N."/>
            <person name="Varaljay V.A."/>
            <person name="Crookes-Goodson W.J."/>
        </authorList>
    </citation>
    <scope>NUCLEOTIDE SEQUENCE</scope>
    <source>
        <strain evidence="14">5307AH</strain>
    </source>
</reference>
<dbReference type="GO" id="GO:0000727">
    <property type="term" value="P:double-strand break repair via break-induced replication"/>
    <property type="evidence" value="ECO:0007669"/>
    <property type="project" value="TreeGrafter"/>
</dbReference>
<evidence type="ECO:0000256" key="6">
    <source>
        <dbReference type="ARBA" id="ARBA00022806"/>
    </source>
</evidence>
<keyword evidence="15" id="KW-1185">Reference proteome</keyword>
<comment type="function">
    <text evidence="11">Acts as component of the MCM2-7 complex (MCM complex) which is the replicative helicase essential for 'once per cell cycle' DNA replication initiation and elongation in eukaryotic cells. The active ATPase sites in the MCM2-7 ring are formed through the interaction surfaces of two neighboring subunits such that a critical structure of a conserved arginine finger motif is provided in trans relative to the ATP-binding site of the Walker A box of the adjacent subunit. The six ATPase active sites, however, are likely to contribute differentially to the complex helicase activity.</text>
</comment>
<dbReference type="GO" id="GO:0017116">
    <property type="term" value="F:single-stranded DNA helicase activity"/>
    <property type="evidence" value="ECO:0007669"/>
    <property type="project" value="TreeGrafter"/>
</dbReference>
<organism evidence="14 15">
    <name type="scientific">Papiliotrema laurentii</name>
    <name type="common">Cryptococcus laurentii</name>
    <dbReference type="NCBI Taxonomy" id="5418"/>
    <lineage>
        <taxon>Eukaryota</taxon>
        <taxon>Fungi</taxon>
        <taxon>Dikarya</taxon>
        <taxon>Basidiomycota</taxon>
        <taxon>Agaricomycotina</taxon>
        <taxon>Tremellomycetes</taxon>
        <taxon>Tremellales</taxon>
        <taxon>Rhynchogastremaceae</taxon>
        <taxon>Papiliotrema</taxon>
    </lineage>
</organism>
<name>A0AAD9CX73_PAPLA</name>
<feature type="compositionally biased region" description="Polar residues" evidence="12">
    <location>
        <begin position="9"/>
        <end position="20"/>
    </location>
</feature>
<dbReference type="FunFam" id="3.40.50.300:FF:000217">
    <property type="entry name" value="DNA helicase"/>
    <property type="match status" value="1"/>
</dbReference>
<evidence type="ECO:0000256" key="8">
    <source>
        <dbReference type="ARBA" id="ARBA00023125"/>
    </source>
</evidence>
<keyword evidence="4 10" id="KW-0547">Nucleotide-binding</keyword>
<dbReference type="AlphaFoldDB" id="A0AAD9CX73"/>
<dbReference type="EMBL" id="JAODAN010000007">
    <property type="protein sequence ID" value="KAK1923285.1"/>
    <property type="molecule type" value="Genomic_DNA"/>
</dbReference>
<dbReference type="GO" id="GO:0003697">
    <property type="term" value="F:single-stranded DNA binding"/>
    <property type="evidence" value="ECO:0007669"/>
    <property type="project" value="TreeGrafter"/>
</dbReference>
<dbReference type="Pfam" id="PF21128">
    <property type="entry name" value="WHD_MCM4"/>
    <property type="match status" value="1"/>
</dbReference>
<dbReference type="EC" id="3.6.4.12" evidence="11"/>
<dbReference type="SMART" id="SM00350">
    <property type="entry name" value="MCM"/>
    <property type="match status" value="1"/>
</dbReference>
<dbReference type="SUPFAM" id="SSF50249">
    <property type="entry name" value="Nucleic acid-binding proteins"/>
    <property type="match status" value="1"/>
</dbReference>
<dbReference type="Gene3D" id="3.30.1640.10">
    <property type="entry name" value="mini-chromosome maintenance (MCM) complex, chain A, domain 1"/>
    <property type="match status" value="1"/>
</dbReference>
<evidence type="ECO:0000313" key="15">
    <source>
        <dbReference type="Proteomes" id="UP001182556"/>
    </source>
</evidence>
<evidence type="ECO:0000256" key="4">
    <source>
        <dbReference type="ARBA" id="ARBA00022741"/>
    </source>
</evidence>
<keyword evidence="3 11" id="KW-0235">DNA replication</keyword>
<dbReference type="InterPro" id="IPR033762">
    <property type="entry name" value="MCM_OB"/>
</dbReference>
<dbReference type="InterPro" id="IPR018525">
    <property type="entry name" value="MCM_CS"/>
</dbReference>
<dbReference type="PANTHER" id="PTHR11630">
    <property type="entry name" value="DNA REPLICATION LICENSING FACTOR MCM FAMILY MEMBER"/>
    <property type="match status" value="1"/>
</dbReference>
<dbReference type="Proteomes" id="UP001182556">
    <property type="component" value="Unassembled WGS sequence"/>
</dbReference>
<dbReference type="InterPro" id="IPR012340">
    <property type="entry name" value="NA-bd_OB-fold"/>
</dbReference>
<dbReference type="Pfam" id="PF14551">
    <property type="entry name" value="MCM_N"/>
    <property type="match status" value="1"/>
</dbReference>
<dbReference type="GO" id="GO:0005656">
    <property type="term" value="C:nuclear pre-replicative complex"/>
    <property type="evidence" value="ECO:0007669"/>
    <property type="project" value="UniProtKB-ARBA"/>
</dbReference>
<evidence type="ECO:0000256" key="1">
    <source>
        <dbReference type="ARBA" id="ARBA00004123"/>
    </source>
</evidence>
<feature type="region of interest" description="Disordered" evidence="12">
    <location>
        <begin position="505"/>
        <end position="543"/>
    </location>
</feature>
<dbReference type="GO" id="GO:0016787">
    <property type="term" value="F:hydrolase activity"/>
    <property type="evidence" value="ECO:0007669"/>
    <property type="project" value="UniProtKB-KW"/>
</dbReference>
<dbReference type="InterPro" id="IPR001208">
    <property type="entry name" value="MCM_dom"/>
</dbReference>
<proteinExistence type="inferred from homology"/>
<dbReference type="PANTHER" id="PTHR11630:SF66">
    <property type="entry name" value="DNA REPLICATION LICENSING FACTOR MCM4"/>
    <property type="match status" value="1"/>
</dbReference>
<dbReference type="PROSITE" id="PS00847">
    <property type="entry name" value="MCM_1"/>
    <property type="match status" value="1"/>
</dbReference>
<keyword evidence="8 10" id="KW-0238">DNA-binding</keyword>
<evidence type="ECO:0000256" key="9">
    <source>
        <dbReference type="ARBA" id="ARBA00023242"/>
    </source>
</evidence>
<evidence type="ECO:0000256" key="7">
    <source>
        <dbReference type="ARBA" id="ARBA00022840"/>
    </source>
</evidence>
<dbReference type="GO" id="GO:0005524">
    <property type="term" value="F:ATP binding"/>
    <property type="evidence" value="ECO:0007669"/>
    <property type="project" value="UniProtKB-UniRule"/>
</dbReference>
<dbReference type="GO" id="GO:0097373">
    <property type="term" value="C:MCM core complex"/>
    <property type="evidence" value="ECO:0007669"/>
    <property type="project" value="UniProtKB-ARBA"/>
</dbReference>
<dbReference type="GO" id="GO:0006271">
    <property type="term" value="P:DNA strand elongation involved in DNA replication"/>
    <property type="evidence" value="ECO:0007669"/>
    <property type="project" value="TreeGrafter"/>
</dbReference>